<feature type="region of interest" description="Disordered" evidence="1">
    <location>
        <begin position="1"/>
        <end position="92"/>
    </location>
</feature>
<reference evidence="3" key="1">
    <citation type="journal article" date="2019" name="Int. J. Syst. Evol. Microbiol.">
        <title>The Global Catalogue of Microorganisms (GCM) 10K type strain sequencing project: providing services to taxonomists for standard genome sequencing and annotation.</title>
        <authorList>
            <consortium name="The Broad Institute Genomics Platform"/>
            <consortium name="The Broad Institute Genome Sequencing Center for Infectious Disease"/>
            <person name="Wu L."/>
            <person name="Ma J."/>
        </authorList>
    </citation>
    <scope>NUCLEOTIDE SEQUENCE [LARGE SCALE GENOMIC DNA]</scope>
    <source>
        <strain evidence="3">JCM 4733</strain>
    </source>
</reference>
<feature type="compositionally biased region" description="Basic and acidic residues" evidence="1">
    <location>
        <begin position="39"/>
        <end position="60"/>
    </location>
</feature>
<feature type="compositionally biased region" description="Basic and acidic residues" evidence="1">
    <location>
        <begin position="1"/>
        <end position="10"/>
    </location>
</feature>
<organism evidence="2 3">
    <name type="scientific">Streptomyces canarius</name>
    <dbReference type="NCBI Taxonomy" id="285453"/>
    <lineage>
        <taxon>Bacteria</taxon>
        <taxon>Bacillati</taxon>
        <taxon>Actinomycetota</taxon>
        <taxon>Actinomycetes</taxon>
        <taxon>Kitasatosporales</taxon>
        <taxon>Streptomycetaceae</taxon>
        <taxon>Streptomyces</taxon>
    </lineage>
</organism>
<accession>A0ABQ3CJK4</accession>
<gene>
    <name evidence="2" type="ORF">GCM10010345_24850</name>
</gene>
<feature type="compositionally biased region" description="Pro residues" evidence="1">
    <location>
        <begin position="63"/>
        <end position="83"/>
    </location>
</feature>
<evidence type="ECO:0000256" key="1">
    <source>
        <dbReference type="SAM" id="MobiDB-lite"/>
    </source>
</evidence>
<evidence type="ECO:0000313" key="2">
    <source>
        <dbReference type="EMBL" id="GHA19029.1"/>
    </source>
</evidence>
<sequence length="123" mass="13725">MVVHDQDSDANHVTPFPRLRVEQGIPKVRKAPELVGPEKPGKDPENDDRRGYDTRGEGTRAARPPPLRTLLPPPRAPYPPVSPPERHRPPPVLLHRVRTGARGGRRIAELAARHVYGVPHVSY</sequence>
<evidence type="ECO:0000313" key="3">
    <source>
        <dbReference type="Proteomes" id="UP000653644"/>
    </source>
</evidence>
<dbReference type="Proteomes" id="UP000653644">
    <property type="component" value="Unassembled WGS sequence"/>
</dbReference>
<protein>
    <submittedName>
        <fullName evidence="2">Uncharacterized protein</fullName>
    </submittedName>
</protein>
<proteinExistence type="predicted"/>
<comment type="caution">
    <text evidence="2">The sequence shown here is derived from an EMBL/GenBank/DDBJ whole genome shotgun (WGS) entry which is preliminary data.</text>
</comment>
<keyword evidence="3" id="KW-1185">Reference proteome</keyword>
<name>A0ABQ3CJK4_9ACTN</name>
<dbReference type="EMBL" id="BMVN01000006">
    <property type="protein sequence ID" value="GHA19029.1"/>
    <property type="molecule type" value="Genomic_DNA"/>
</dbReference>